<feature type="domain" description="Cyclodeaminase/cyclohydrolase" evidence="1">
    <location>
        <begin position="10"/>
        <end position="184"/>
    </location>
</feature>
<dbReference type="EMBL" id="JACCCZ010000001">
    <property type="protein sequence ID" value="NYG01506.1"/>
    <property type="molecule type" value="Genomic_DNA"/>
</dbReference>
<dbReference type="Pfam" id="PF04961">
    <property type="entry name" value="FTCD_C"/>
    <property type="match status" value="1"/>
</dbReference>
<dbReference type="GeneID" id="98051575"/>
<accession>A0A852W6D5</accession>
<dbReference type="InterPro" id="IPR007044">
    <property type="entry name" value="Cyclodeamin/CycHdrlase"/>
</dbReference>
<evidence type="ECO:0000313" key="2">
    <source>
        <dbReference type="EMBL" id="NYG01506.1"/>
    </source>
</evidence>
<dbReference type="GO" id="GO:0003824">
    <property type="term" value="F:catalytic activity"/>
    <property type="evidence" value="ECO:0007669"/>
    <property type="project" value="InterPro"/>
</dbReference>
<evidence type="ECO:0000313" key="3">
    <source>
        <dbReference type="Proteomes" id="UP000549695"/>
    </source>
</evidence>
<dbReference type="RefSeq" id="WP_304580103.1">
    <property type="nucleotide sequence ID" value="NZ_BAAAJZ010000015.1"/>
</dbReference>
<keyword evidence="3" id="KW-1185">Reference proteome</keyword>
<proteinExistence type="predicted"/>
<reference evidence="2 3" key="1">
    <citation type="submission" date="2020-07" db="EMBL/GenBank/DDBJ databases">
        <title>Sequencing the genomes of 1000 actinobacteria strains.</title>
        <authorList>
            <person name="Klenk H.-P."/>
        </authorList>
    </citation>
    <scope>NUCLEOTIDE SEQUENCE [LARGE SCALE GENOMIC DNA]</scope>
    <source>
        <strain evidence="2 3">DSM 44749</strain>
    </source>
</reference>
<dbReference type="Gene3D" id="1.20.120.680">
    <property type="entry name" value="Formiminotetrahydrofolate cyclodeaminase monomer, up-and-down helical bundle"/>
    <property type="match status" value="1"/>
</dbReference>
<sequence length="210" mass="21291">MTSGDLADTTIGGFLDSLAARAPAPGGGATAALHAAQAAALISMVARYTSGPAYADDADLVSRILEDAEADRAVALALADADADAFTAVTEAYALPRGTDDEQARRSEAIADALVGAAGPPADVIRTAVALVALAEALLPVANRNVVTDVAAATEAARAAATTARLNVEINLGGIRDEKVRTELVGIADRVPEVVDRAAAVELRVRALLR</sequence>
<dbReference type="InterPro" id="IPR036178">
    <property type="entry name" value="Formintransfe-cycloase-like_sf"/>
</dbReference>
<gene>
    <name evidence="2" type="ORF">HDA37_001791</name>
</gene>
<dbReference type="SUPFAM" id="SSF101262">
    <property type="entry name" value="Methenyltetrahydrofolate cyclohydrolase-like"/>
    <property type="match status" value="1"/>
</dbReference>
<protein>
    <submittedName>
        <fullName evidence="2">Formiminotetrahydrofolate cyclodeaminase</fullName>
    </submittedName>
</protein>
<comment type="caution">
    <text evidence="2">The sequence shown here is derived from an EMBL/GenBank/DDBJ whole genome shotgun (WGS) entry which is preliminary data.</text>
</comment>
<dbReference type="AlphaFoldDB" id="A0A852W6D5"/>
<organism evidence="2 3">
    <name type="scientific">Pseudonocardia alni</name>
    <name type="common">Amycolata alni</name>
    <dbReference type="NCBI Taxonomy" id="33907"/>
    <lineage>
        <taxon>Bacteria</taxon>
        <taxon>Bacillati</taxon>
        <taxon>Actinomycetota</taxon>
        <taxon>Actinomycetes</taxon>
        <taxon>Pseudonocardiales</taxon>
        <taxon>Pseudonocardiaceae</taxon>
        <taxon>Pseudonocardia</taxon>
    </lineage>
</organism>
<dbReference type="Proteomes" id="UP000549695">
    <property type="component" value="Unassembled WGS sequence"/>
</dbReference>
<name>A0A852W6D5_PSEA5</name>
<evidence type="ECO:0000259" key="1">
    <source>
        <dbReference type="Pfam" id="PF04961"/>
    </source>
</evidence>